<evidence type="ECO:0000313" key="4">
    <source>
        <dbReference type="EMBL" id="RZF33373.1"/>
    </source>
</evidence>
<evidence type="ECO:0000256" key="2">
    <source>
        <dbReference type="PROSITE-ProRule" id="PRU00497"/>
    </source>
</evidence>
<protein>
    <submittedName>
        <fullName evidence="4">Uncharacterized protein</fullName>
    </submittedName>
</protein>
<dbReference type="Proteomes" id="UP000291343">
    <property type="component" value="Unassembled WGS sequence"/>
</dbReference>
<accession>A0A482WIP9</accession>
<proteinExistence type="predicted"/>
<dbReference type="EMBL" id="QKKF02034217">
    <property type="protein sequence ID" value="RZF33373.1"/>
    <property type="molecule type" value="Genomic_DNA"/>
</dbReference>
<name>A0A482WIP9_LAOST</name>
<keyword evidence="5" id="KW-1185">Reference proteome</keyword>
<feature type="signal peptide" evidence="3">
    <location>
        <begin position="1"/>
        <end position="17"/>
    </location>
</feature>
<keyword evidence="1 2" id="KW-0193">Cuticle</keyword>
<dbReference type="GO" id="GO:0008010">
    <property type="term" value="F:structural constituent of chitin-based larval cuticle"/>
    <property type="evidence" value="ECO:0007669"/>
    <property type="project" value="TreeGrafter"/>
</dbReference>
<reference evidence="4 5" key="1">
    <citation type="journal article" date="2017" name="Gigascience">
        <title>Genome sequence of the small brown planthopper, Laodelphax striatellus.</title>
        <authorList>
            <person name="Zhu J."/>
            <person name="Jiang F."/>
            <person name="Wang X."/>
            <person name="Yang P."/>
            <person name="Bao Y."/>
            <person name="Zhao W."/>
            <person name="Wang W."/>
            <person name="Lu H."/>
            <person name="Wang Q."/>
            <person name="Cui N."/>
            <person name="Li J."/>
            <person name="Chen X."/>
            <person name="Luo L."/>
            <person name="Yu J."/>
            <person name="Kang L."/>
            <person name="Cui F."/>
        </authorList>
    </citation>
    <scope>NUCLEOTIDE SEQUENCE [LARGE SCALE GENOMIC DNA]</scope>
    <source>
        <strain evidence="4">Lst14</strain>
    </source>
</reference>
<sequence>MKLIICVAALTVACVSAQRRPGPAASYSNLNDVPIVSYQNEHNYDGSYKYSYETGNGIQASEEGYLKNPGQKDLEAQYSAGSYSYTAPDGTPITVRWVADESGFRAEGAHLPTPPPIPEAIARALQQQAAPAQQPRPFGK</sequence>
<dbReference type="PROSITE" id="PS51155">
    <property type="entry name" value="CHIT_BIND_RR_2"/>
    <property type="match status" value="1"/>
</dbReference>
<dbReference type="GO" id="GO:0062129">
    <property type="term" value="C:chitin-based extracellular matrix"/>
    <property type="evidence" value="ECO:0007669"/>
    <property type="project" value="TreeGrafter"/>
</dbReference>
<dbReference type="InParanoid" id="A0A482WIP9"/>
<gene>
    <name evidence="4" type="ORF">LSTR_LSTR011907</name>
</gene>
<dbReference type="PANTHER" id="PTHR10380">
    <property type="entry name" value="CUTICLE PROTEIN"/>
    <property type="match status" value="1"/>
</dbReference>
<evidence type="ECO:0000256" key="1">
    <source>
        <dbReference type="ARBA" id="ARBA00022460"/>
    </source>
</evidence>
<evidence type="ECO:0000313" key="5">
    <source>
        <dbReference type="Proteomes" id="UP000291343"/>
    </source>
</evidence>
<dbReference type="InterPro" id="IPR000618">
    <property type="entry name" value="Insect_cuticle"/>
</dbReference>
<dbReference type="STRING" id="195883.A0A482WIP9"/>
<dbReference type="Pfam" id="PF00379">
    <property type="entry name" value="Chitin_bind_4"/>
    <property type="match status" value="1"/>
</dbReference>
<dbReference type="InterPro" id="IPR050468">
    <property type="entry name" value="Cuticle_Struct_Prot"/>
</dbReference>
<dbReference type="PRINTS" id="PR00947">
    <property type="entry name" value="CUTICLE"/>
</dbReference>
<evidence type="ECO:0000256" key="3">
    <source>
        <dbReference type="SAM" id="SignalP"/>
    </source>
</evidence>
<feature type="chain" id="PRO_5019719186" evidence="3">
    <location>
        <begin position="18"/>
        <end position="140"/>
    </location>
</feature>
<dbReference type="AlphaFoldDB" id="A0A482WIP9"/>
<dbReference type="OrthoDB" id="6379191at2759"/>
<comment type="caution">
    <text evidence="4">The sequence shown here is derived from an EMBL/GenBank/DDBJ whole genome shotgun (WGS) entry which is preliminary data.</text>
</comment>
<dbReference type="PANTHER" id="PTHR10380:SF173">
    <property type="entry name" value="CUTICULAR PROTEIN 47EF, ISOFORM C-RELATED"/>
    <property type="match status" value="1"/>
</dbReference>
<keyword evidence="3" id="KW-0732">Signal</keyword>
<organism evidence="4 5">
    <name type="scientific">Laodelphax striatellus</name>
    <name type="common">Small brown planthopper</name>
    <name type="synonym">Delphax striatella</name>
    <dbReference type="NCBI Taxonomy" id="195883"/>
    <lineage>
        <taxon>Eukaryota</taxon>
        <taxon>Metazoa</taxon>
        <taxon>Ecdysozoa</taxon>
        <taxon>Arthropoda</taxon>
        <taxon>Hexapoda</taxon>
        <taxon>Insecta</taxon>
        <taxon>Pterygota</taxon>
        <taxon>Neoptera</taxon>
        <taxon>Paraneoptera</taxon>
        <taxon>Hemiptera</taxon>
        <taxon>Auchenorrhyncha</taxon>
        <taxon>Fulgoroidea</taxon>
        <taxon>Delphacidae</taxon>
        <taxon>Criomorphinae</taxon>
        <taxon>Laodelphax</taxon>
    </lineage>
</organism>